<keyword evidence="2" id="KW-1185">Reference proteome</keyword>
<evidence type="ECO:0000313" key="1">
    <source>
        <dbReference type="EMBL" id="KAG5669917.1"/>
    </source>
</evidence>
<dbReference type="AlphaFoldDB" id="A0A9J6BJD3"/>
<gene>
    <name evidence="1" type="ORF">PVAND_000207</name>
</gene>
<accession>A0A9J6BJD3</accession>
<feature type="non-terminal residue" evidence="1">
    <location>
        <position position="35"/>
    </location>
</feature>
<dbReference type="Proteomes" id="UP001107558">
    <property type="component" value="Chromosome 3"/>
</dbReference>
<evidence type="ECO:0000313" key="2">
    <source>
        <dbReference type="Proteomes" id="UP001107558"/>
    </source>
</evidence>
<name>A0A9J6BJD3_POLVA</name>
<proteinExistence type="predicted"/>
<protein>
    <submittedName>
        <fullName evidence="1">Uncharacterized protein</fullName>
    </submittedName>
</protein>
<organism evidence="1 2">
    <name type="scientific">Polypedilum vanderplanki</name>
    <name type="common">Sleeping chironomid midge</name>
    <dbReference type="NCBI Taxonomy" id="319348"/>
    <lineage>
        <taxon>Eukaryota</taxon>
        <taxon>Metazoa</taxon>
        <taxon>Ecdysozoa</taxon>
        <taxon>Arthropoda</taxon>
        <taxon>Hexapoda</taxon>
        <taxon>Insecta</taxon>
        <taxon>Pterygota</taxon>
        <taxon>Neoptera</taxon>
        <taxon>Endopterygota</taxon>
        <taxon>Diptera</taxon>
        <taxon>Nematocera</taxon>
        <taxon>Chironomoidea</taxon>
        <taxon>Chironomidae</taxon>
        <taxon>Chironominae</taxon>
        <taxon>Polypedilum</taxon>
        <taxon>Polypedilum</taxon>
    </lineage>
</organism>
<dbReference type="EMBL" id="JADBJN010000003">
    <property type="protein sequence ID" value="KAG5669917.1"/>
    <property type="molecule type" value="Genomic_DNA"/>
</dbReference>
<reference evidence="1" key="1">
    <citation type="submission" date="2021-03" db="EMBL/GenBank/DDBJ databases">
        <title>Chromosome level genome of the anhydrobiotic midge Polypedilum vanderplanki.</title>
        <authorList>
            <person name="Yoshida Y."/>
            <person name="Kikawada T."/>
            <person name="Gusev O."/>
        </authorList>
    </citation>
    <scope>NUCLEOTIDE SEQUENCE</scope>
    <source>
        <strain evidence="1">NIAS01</strain>
        <tissue evidence="1">Whole body or cell culture</tissue>
    </source>
</reference>
<sequence length="35" mass="4142">MTAKEIEKNCGFYWPYSINIIWQRLNVSGINMLAH</sequence>
<comment type="caution">
    <text evidence="1">The sequence shown here is derived from an EMBL/GenBank/DDBJ whole genome shotgun (WGS) entry which is preliminary data.</text>
</comment>